<dbReference type="Pfam" id="PF09350">
    <property type="entry name" value="DJC28_CD"/>
    <property type="match status" value="1"/>
</dbReference>
<dbReference type="PANTHER" id="PTHR39158:SF1">
    <property type="entry name" value="DNAJ HOMOLOG SUBFAMILY C MEMBER 28"/>
    <property type="match status" value="1"/>
</dbReference>
<sequence>MDFIDYRKGAEKKSTNQNEEIVRKSAGRLRGRMRRDYIEEIIQEAQSKGEFDNLPGAGKPLNLDEEYELAGEKAMAYHLLKENNAAPAEIELIKEIRALRKKAEAKITPVIHRGKTLRNRRIAPFASERAAYNEWVERATVEYEKDLREINKRILTLNISVPPAMQQSFLDVDRLLAEFRAACPQL</sequence>
<dbReference type="OrthoDB" id="9798476at2"/>
<reference evidence="2 3" key="1">
    <citation type="submission" date="2018-06" db="EMBL/GenBank/DDBJ databases">
        <title>Genomic Encyclopedia of Archaeal and Bacterial Type Strains, Phase II (KMG-II): from individual species to whole genera.</title>
        <authorList>
            <person name="Goeker M."/>
        </authorList>
    </citation>
    <scope>NUCLEOTIDE SEQUENCE [LARGE SCALE GENOMIC DNA]</scope>
    <source>
        <strain evidence="2 3">ATCC BAA-1881</strain>
    </source>
</reference>
<comment type="caution">
    <text evidence="2">The sequence shown here is derived from an EMBL/GenBank/DDBJ whole genome shotgun (WGS) entry which is preliminary data.</text>
</comment>
<dbReference type="Proteomes" id="UP000248806">
    <property type="component" value="Unassembled WGS sequence"/>
</dbReference>
<dbReference type="PANTHER" id="PTHR39158">
    <property type="entry name" value="OS08G0560600 PROTEIN"/>
    <property type="match status" value="1"/>
</dbReference>
<protein>
    <submittedName>
        <fullName evidence="2">DnaJ family protein C protein 28</fullName>
    </submittedName>
</protein>
<dbReference type="RefSeq" id="WP_111322448.1">
    <property type="nucleotide sequence ID" value="NZ_BIFX01000001.1"/>
</dbReference>
<dbReference type="AlphaFoldDB" id="A0A326U727"/>
<evidence type="ECO:0000313" key="3">
    <source>
        <dbReference type="Proteomes" id="UP000248806"/>
    </source>
</evidence>
<dbReference type="EMBL" id="QKUF01000007">
    <property type="protein sequence ID" value="PZW30598.1"/>
    <property type="molecule type" value="Genomic_DNA"/>
</dbReference>
<gene>
    <name evidence="2" type="ORF">EI42_02570</name>
</gene>
<dbReference type="InterPro" id="IPR018961">
    <property type="entry name" value="DnaJ_homolog_subfam-C_membr-28"/>
</dbReference>
<keyword evidence="3" id="KW-1185">Reference proteome</keyword>
<accession>A0A326U727</accession>
<name>A0A326U727_THEHA</name>
<feature type="domain" description="DnaJ homologue subfamily C member 28 conserved" evidence="1">
    <location>
        <begin position="38"/>
        <end position="102"/>
    </location>
</feature>
<evidence type="ECO:0000259" key="1">
    <source>
        <dbReference type="Pfam" id="PF09350"/>
    </source>
</evidence>
<dbReference type="InterPro" id="IPR052573">
    <property type="entry name" value="DnaJ_C_subfamily_28"/>
</dbReference>
<organism evidence="2 3">
    <name type="scientific">Thermosporothrix hazakensis</name>
    <dbReference type="NCBI Taxonomy" id="644383"/>
    <lineage>
        <taxon>Bacteria</taxon>
        <taxon>Bacillati</taxon>
        <taxon>Chloroflexota</taxon>
        <taxon>Ktedonobacteria</taxon>
        <taxon>Ktedonobacterales</taxon>
        <taxon>Thermosporotrichaceae</taxon>
        <taxon>Thermosporothrix</taxon>
    </lineage>
</organism>
<evidence type="ECO:0000313" key="2">
    <source>
        <dbReference type="EMBL" id="PZW30598.1"/>
    </source>
</evidence>
<proteinExistence type="predicted"/>